<feature type="compositionally biased region" description="Basic residues" evidence="3">
    <location>
        <begin position="72"/>
        <end position="85"/>
    </location>
</feature>
<name>A0A1A9WEL6_9MUSC</name>
<accession>A0A1A9WEL6</accession>
<dbReference type="EnsemblMetazoa" id="GBRI016819-RA">
    <property type="protein sequence ID" value="GBRI016819-PA"/>
    <property type="gene ID" value="GBRI016819"/>
</dbReference>
<keyword evidence="2" id="KW-0539">Nucleus</keyword>
<dbReference type="Pfam" id="PF24245">
    <property type="entry name" value="INO80F"/>
    <property type="match status" value="1"/>
</dbReference>
<dbReference type="PANTHER" id="PTHR35084:SF1">
    <property type="entry name" value="TCF3 FUSION PARTNER"/>
    <property type="match status" value="1"/>
</dbReference>
<evidence type="ECO:0000313" key="6">
    <source>
        <dbReference type="Proteomes" id="UP000091820"/>
    </source>
</evidence>
<dbReference type="GO" id="GO:0031011">
    <property type="term" value="C:Ino80 complex"/>
    <property type="evidence" value="ECO:0007669"/>
    <property type="project" value="TreeGrafter"/>
</dbReference>
<dbReference type="AlphaFoldDB" id="A0A1A9WEL6"/>
<dbReference type="Proteomes" id="UP000091820">
    <property type="component" value="Unassembled WGS sequence"/>
</dbReference>
<protein>
    <recommendedName>
        <fullName evidence="4">INO80 complex subunit F domain-containing protein</fullName>
    </recommendedName>
</protein>
<reference evidence="5" key="2">
    <citation type="submission" date="2020-05" db="UniProtKB">
        <authorList>
            <consortium name="EnsemblMetazoa"/>
        </authorList>
    </citation>
    <scope>IDENTIFICATION</scope>
    <source>
        <strain evidence="5">IAEA</strain>
    </source>
</reference>
<reference evidence="6" key="1">
    <citation type="submission" date="2014-03" db="EMBL/GenBank/DDBJ databases">
        <authorList>
            <person name="Aksoy S."/>
            <person name="Warren W."/>
            <person name="Wilson R.K."/>
        </authorList>
    </citation>
    <scope>NUCLEOTIDE SEQUENCE [LARGE SCALE GENOMIC DNA]</scope>
    <source>
        <strain evidence="6">IAEA</strain>
    </source>
</reference>
<evidence type="ECO:0000256" key="3">
    <source>
        <dbReference type="SAM" id="MobiDB-lite"/>
    </source>
</evidence>
<comment type="subcellular location">
    <subcellularLocation>
        <location evidence="1">Nucleus</location>
    </subcellularLocation>
</comment>
<dbReference type="GO" id="GO:0003677">
    <property type="term" value="F:DNA binding"/>
    <property type="evidence" value="ECO:0007669"/>
    <property type="project" value="TreeGrafter"/>
</dbReference>
<proteinExistence type="predicted"/>
<evidence type="ECO:0000256" key="2">
    <source>
        <dbReference type="ARBA" id="ARBA00023242"/>
    </source>
</evidence>
<dbReference type="InterPro" id="IPR056513">
    <property type="entry name" value="INO80F"/>
</dbReference>
<sequence length="158" mass="19184">MLLSEKKQKFKQLVERLLNRCQEIQTENERCVIRVNTIKKLIRRRVQDVELLKKCLDRHNDIWRSLPMVAPHPKRKIEQKRGPKPKNKDLCNQQKEKKVRKQRMKKTNDELVKTPDTNNINQTFNLPQKIEETQLYESHAQQLLMMQQRQINLKNQFF</sequence>
<keyword evidence="6" id="KW-1185">Reference proteome</keyword>
<organism evidence="5 6">
    <name type="scientific">Glossina brevipalpis</name>
    <dbReference type="NCBI Taxonomy" id="37001"/>
    <lineage>
        <taxon>Eukaryota</taxon>
        <taxon>Metazoa</taxon>
        <taxon>Ecdysozoa</taxon>
        <taxon>Arthropoda</taxon>
        <taxon>Hexapoda</taxon>
        <taxon>Insecta</taxon>
        <taxon>Pterygota</taxon>
        <taxon>Neoptera</taxon>
        <taxon>Endopterygota</taxon>
        <taxon>Diptera</taxon>
        <taxon>Brachycera</taxon>
        <taxon>Muscomorpha</taxon>
        <taxon>Hippoboscoidea</taxon>
        <taxon>Glossinidae</taxon>
        <taxon>Glossina</taxon>
    </lineage>
</organism>
<dbReference type="STRING" id="37001.A0A1A9WEL6"/>
<feature type="region of interest" description="Disordered" evidence="3">
    <location>
        <begin position="71"/>
        <end position="120"/>
    </location>
</feature>
<evidence type="ECO:0000313" key="5">
    <source>
        <dbReference type="EnsemblMetazoa" id="GBRI016819-PA"/>
    </source>
</evidence>
<dbReference type="VEuPathDB" id="VectorBase:GBRI016819"/>
<evidence type="ECO:0000259" key="4">
    <source>
        <dbReference type="Pfam" id="PF24245"/>
    </source>
</evidence>
<dbReference type="GO" id="GO:0097190">
    <property type="term" value="P:apoptotic signaling pathway"/>
    <property type="evidence" value="ECO:0007669"/>
    <property type="project" value="TreeGrafter"/>
</dbReference>
<evidence type="ECO:0000256" key="1">
    <source>
        <dbReference type="ARBA" id="ARBA00004123"/>
    </source>
</evidence>
<dbReference type="InterPro" id="IPR033555">
    <property type="entry name" value="TFPT"/>
</dbReference>
<dbReference type="PANTHER" id="PTHR35084">
    <property type="entry name" value="TCF3 FUSION PARTNER"/>
    <property type="match status" value="1"/>
</dbReference>
<dbReference type="GO" id="GO:0043065">
    <property type="term" value="P:positive regulation of apoptotic process"/>
    <property type="evidence" value="ECO:0007669"/>
    <property type="project" value="TreeGrafter"/>
</dbReference>
<feature type="domain" description="INO80 complex subunit F" evidence="4">
    <location>
        <begin position="11"/>
        <end position="55"/>
    </location>
</feature>